<dbReference type="AlphaFoldDB" id="A0A6A6SJK1"/>
<proteinExistence type="predicted"/>
<keyword evidence="1" id="KW-0812">Transmembrane</keyword>
<name>A0A6A6SJK1_9PLEO</name>
<feature type="transmembrane region" description="Helical" evidence="1">
    <location>
        <begin position="53"/>
        <end position="73"/>
    </location>
</feature>
<keyword evidence="1" id="KW-1133">Transmembrane helix</keyword>
<evidence type="ECO:0000313" key="2">
    <source>
        <dbReference type="EMBL" id="KAF2646568.1"/>
    </source>
</evidence>
<protein>
    <submittedName>
        <fullName evidence="2">Uncharacterized protein</fullName>
    </submittedName>
</protein>
<keyword evidence="1" id="KW-0472">Membrane</keyword>
<reference evidence="2" key="1">
    <citation type="journal article" date="2020" name="Stud. Mycol.">
        <title>101 Dothideomycetes genomes: a test case for predicting lifestyles and emergence of pathogens.</title>
        <authorList>
            <person name="Haridas S."/>
            <person name="Albert R."/>
            <person name="Binder M."/>
            <person name="Bloem J."/>
            <person name="Labutti K."/>
            <person name="Salamov A."/>
            <person name="Andreopoulos B."/>
            <person name="Baker S."/>
            <person name="Barry K."/>
            <person name="Bills G."/>
            <person name="Bluhm B."/>
            <person name="Cannon C."/>
            <person name="Castanera R."/>
            <person name="Culley D."/>
            <person name="Daum C."/>
            <person name="Ezra D."/>
            <person name="Gonzalez J."/>
            <person name="Henrissat B."/>
            <person name="Kuo A."/>
            <person name="Liang C."/>
            <person name="Lipzen A."/>
            <person name="Lutzoni F."/>
            <person name="Magnuson J."/>
            <person name="Mondo S."/>
            <person name="Nolan M."/>
            <person name="Ohm R."/>
            <person name="Pangilinan J."/>
            <person name="Park H.-J."/>
            <person name="Ramirez L."/>
            <person name="Alfaro M."/>
            <person name="Sun H."/>
            <person name="Tritt A."/>
            <person name="Yoshinaga Y."/>
            <person name="Zwiers L.-H."/>
            <person name="Turgeon B."/>
            <person name="Goodwin S."/>
            <person name="Spatafora J."/>
            <person name="Crous P."/>
            <person name="Grigoriev I."/>
        </authorList>
    </citation>
    <scope>NUCLEOTIDE SEQUENCE</scope>
    <source>
        <strain evidence="2">CBS 473.64</strain>
    </source>
</reference>
<keyword evidence="3" id="KW-1185">Reference proteome</keyword>
<sequence length="108" mass="11424">MGSAPSSSHLPTYPPTYVRSVCEVDVMQLVGAGSLRYALPPPTVFSVWSLDSLSLSLSFSLGLAVVVVAVGVVRGAQTDDARLASTVAMGETHRLQARRLRELPRATA</sequence>
<evidence type="ECO:0000313" key="3">
    <source>
        <dbReference type="Proteomes" id="UP000799753"/>
    </source>
</evidence>
<accession>A0A6A6SJK1</accession>
<organism evidence="2 3">
    <name type="scientific">Massarina eburnea CBS 473.64</name>
    <dbReference type="NCBI Taxonomy" id="1395130"/>
    <lineage>
        <taxon>Eukaryota</taxon>
        <taxon>Fungi</taxon>
        <taxon>Dikarya</taxon>
        <taxon>Ascomycota</taxon>
        <taxon>Pezizomycotina</taxon>
        <taxon>Dothideomycetes</taxon>
        <taxon>Pleosporomycetidae</taxon>
        <taxon>Pleosporales</taxon>
        <taxon>Massarineae</taxon>
        <taxon>Massarinaceae</taxon>
        <taxon>Massarina</taxon>
    </lineage>
</organism>
<dbReference type="Proteomes" id="UP000799753">
    <property type="component" value="Unassembled WGS sequence"/>
</dbReference>
<gene>
    <name evidence="2" type="ORF">P280DRAFT_14070</name>
</gene>
<dbReference type="EMBL" id="MU006776">
    <property type="protein sequence ID" value="KAF2646568.1"/>
    <property type="molecule type" value="Genomic_DNA"/>
</dbReference>
<evidence type="ECO:0000256" key="1">
    <source>
        <dbReference type="SAM" id="Phobius"/>
    </source>
</evidence>